<evidence type="ECO:0000313" key="2">
    <source>
        <dbReference type="EMBL" id="KAE7997593.1"/>
    </source>
</evidence>
<dbReference type="Proteomes" id="UP000327013">
    <property type="component" value="Chromosome 1"/>
</dbReference>
<protein>
    <submittedName>
        <fullName evidence="2">Uncharacterized protein</fullName>
    </submittedName>
</protein>
<evidence type="ECO:0000256" key="1">
    <source>
        <dbReference type="SAM" id="MobiDB-lite"/>
    </source>
</evidence>
<dbReference type="AlphaFoldDB" id="A0A5N6QHD0"/>
<evidence type="ECO:0000313" key="3">
    <source>
        <dbReference type="Proteomes" id="UP000327013"/>
    </source>
</evidence>
<feature type="compositionally biased region" description="Polar residues" evidence="1">
    <location>
        <begin position="24"/>
        <end position="44"/>
    </location>
</feature>
<reference evidence="2 3" key="1">
    <citation type="submission" date="2019-06" db="EMBL/GenBank/DDBJ databases">
        <title>A chromosomal-level reference genome of Carpinus fangiana (Coryloideae, Betulaceae).</title>
        <authorList>
            <person name="Yang X."/>
            <person name="Wang Z."/>
            <person name="Zhang L."/>
            <person name="Hao G."/>
            <person name="Liu J."/>
            <person name="Yang Y."/>
        </authorList>
    </citation>
    <scope>NUCLEOTIDE SEQUENCE [LARGE SCALE GENOMIC DNA]</scope>
    <source>
        <strain evidence="2">Cfa_2016G</strain>
        <tissue evidence="2">Leaf</tissue>
    </source>
</reference>
<sequence>MDVVETGETHGSRLKHETSPKARQPTTSYTSSSQHSARTQSTPWRSPPIARIGSPGGSAVSSSRTPDLGPRPTSSP</sequence>
<gene>
    <name evidence="2" type="ORF">FH972_002213</name>
</gene>
<accession>A0A5N6QHD0</accession>
<feature type="compositionally biased region" description="Basic and acidic residues" evidence="1">
    <location>
        <begin position="7"/>
        <end position="20"/>
    </location>
</feature>
<dbReference type="EMBL" id="CM017321">
    <property type="protein sequence ID" value="KAE7997593.1"/>
    <property type="molecule type" value="Genomic_DNA"/>
</dbReference>
<organism evidence="2 3">
    <name type="scientific">Carpinus fangiana</name>
    <dbReference type="NCBI Taxonomy" id="176857"/>
    <lineage>
        <taxon>Eukaryota</taxon>
        <taxon>Viridiplantae</taxon>
        <taxon>Streptophyta</taxon>
        <taxon>Embryophyta</taxon>
        <taxon>Tracheophyta</taxon>
        <taxon>Spermatophyta</taxon>
        <taxon>Magnoliopsida</taxon>
        <taxon>eudicotyledons</taxon>
        <taxon>Gunneridae</taxon>
        <taxon>Pentapetalae</taxon>
        <taxon>rosids</taxon>
        <taxon>fabids</taxon>
        <taxon>Fagales</taxon>
        <taxon>Betulaceae</taxon>
        <taxon>Carpinus</taxon>
    </lineage>
</organism>
<keyword evidence="3" id="KW-1185">Reference proteome</keyword>
<proteinExistence type="predicted"/>
<feature type="region of interest" description="Disordered" evidence="1">
    <location>
        <begin position="1"/>
        <end position="76"/>
    </location>
</feature>
<name>A0A5N6QHD0_9ROSI</name>